<dbReference type="InterPro" id="IPR052712">
    <property type="entry name" value="Acid_resist_chaperone_HdeD"/>
</dbReference>
<evidence type="ECO:0000313" key="3">
    <source>
        <dbReference type="Proteomes" id="UP000199512"/>
    </source>
</evidence>
<evidence type="ECO:0000313" key="2">
    <source>
        <dbReference type="EMBL" id="SEN15844.1"/>
    </source>
</evidence>
<dbReference type="OrthoDB" id="1751219at2"/>
<dbReference type="PANTHER" id="PTHR34989">
    <property type="entry name" value="PROTEIN HDED"/>
    <property type="match status" value="1"/>
</dbReference>
<proteinExistence type="predicted"/>
<reference evidence="2 3" key="1">
    <citation type="submission" date="2016-10" db="EMBL/GenBank/DDBJ databases">
        <authorList>
            <person name="de Groot N.N."/>
        </authorList>
    </citation>
    <scope>NUCLEOTIDE SEQUENCE [LARGE SCALE GENOMIC DNA]</scope>
    <source>
        <strain evidence="2 3">Calf135</strain>
    </source>
</reference>
<keyword evidence="1" id="KW-0472">Membrane</keyword>
<feature type="transmembrane region" description="Helical" evidence="1">
    <location>
        <begin position="65"/>
        <end position="84"/>
    </location>
</feature>
<name>A0A1H8E9P3_9FIRM</name>
<feature type="transmembrane region" description="Helical" evidence="1">
    <location>
        <begin position="29"/>
        <end position="53"/>
    </location>
</feature>
<protein>
    <submittedName>
        <fullName evidence="2">Uncharacterized membrane protein HdeD, DUF308 family</fullName>
    </submittedName>
</protein>
<dbReference type="Pfam" id="PF03729">
    <property type="entry name" value="DUF308"/>
    <property type="match status" value="2"/>
</dbReference>
<sequence>MNKRNLIELILGVLLIVCSVFIFNRPVTAFVMLGYLIGIIAIVKGIHFIYLYFKTRNIILFKANAFLVLGILLSLVGIIFIVKPMFANNVFAYILAIWFIYDSVNNFLSISILKDINIGLYIIGILANIVLLIGGICIIINPWVAAISLAFVLGVTFLVSGIEYIIFAITGRNDKRISNMSFRNLN</sequence>
<feature type="transmembrane region" description="Helical" evidence="1">
    <location>
        <begin position="90"/>
        <end position="108"/>
    </location>
</feature>
<dbReference type="AlphaFoldDB" id="A0A1H8E9P3"/>
<keyword evidence="1" id="KW-1133">Transmembrane helix</keyword>
<organism evidence="2 3">
    <name type="scientific">Peptostreptococcus russellii</name>
    <dbReference type="NCBI Taxonomy" id="215200"/>
    <lineage>
        <taxon>Bacteria</taxon>
        <taxon>Bacillati</taxon>
        <taxon>Bacillota</taxon>
        <taxon>Clostridia</taxon>
        <taxon>Peptostreptococcales</taxon>
        <taxon>Peptostreptococcaceae</taxon>
        <taxon>Peptostreptococcus</taxon>
    </lineage>
</organism>
<dbReference type="PANTHER" id="PTHR34989:SF1">
    <property type="entry name" value="PROTEIN HDED"/>
    <property type="match status" value="1"/>
</dbReference>
<dbReference type="RefSeq" id="WP_091972872.1">
    <property type="nucleotide sequence ID" value="NZ_FODF01000001.1"/>
</dbReference>
<dbReference type="InterPro" id="IPR005325">
    <property type="entry name" value="DUF308_memb"/>
</dbReference>
<accession>A0A1H8E9P3</accession>
<feature type="transmembrane region" description="Helical" evidence="1">
    <location>
        <begin position="147"/>
        <end position="170"/>
    </location>
</feature>
<keyword evidence="1" id="KW-0812">Transmembrane</keyword>
<evidence type="ECO:0000256" key="1">
    <source>
        <dbReference type="SAM" id="Phobius"/>
    </source>
</evidence>
<feature type="transmembrane region" description="Helical" evidence="1">
    <location>
        <begin position="7"/>
        <end position="23"/>
    </location>
</feature>
<dbReference type="Proteomes" id="UP000199512">
    <property type="component" value="Unassembled WGS sequence"/>
</dbReference>
<dbReference type="EMBL" id="FODF01000001">
    <property type="protein sequence ID" value="SEN15844.1"/>
    <property type="molecule type" value="Genomic_DNA"/>
</dbReference>
<feature type="transmembrane region" description="Helical" evidence="1">
    <location>
        <begin position="120"/>
        <end position="141"/>
    </location>
</feature>
<dbReference type="GO" id="GO:0005886">
    <property type="term" value="C:plasma membrane"/>
    <property type="evidence" value="ECO:0007669"/>
    <property type="project" value="TreeGrafter"/>
</dbReference>
<keyword evidence="3" id="KW-1185">Reference proteome</keyword>
<gene>
    <name evidence="2" type="ORF">SAMN05216454_10135</name>
</gene>